<dbReference type="PROSITE" id="PS00036">
    <property type="entry name" value="BZIP_BASIC"/>
    <property type="match status" value="1"/>
</dbReference>
<protein>
    <recommendedName>
        <fullName evidence="6">BZIP domain-containing protein</fullName>
    </recommendedName>
</protein>
<feature type="region of interest" description="Disordered" evidence="5">
    <location>
        <begin position="88"/>
        <end position="154"/>
    </location>
</feature>
<keyword evidence="8" id="KW-1185">Reference proteome</keyword>
<evidence type="ECO:0000256" key="4">
    <source>
        <dbReference type="ARBA" id="ARBA00023242"/>
    </source>
</evidence>
<proteinExistence type="predicted"/>
<comment type="caution">
    <text evidence="7">The sequence shown here is derived from an EMBL/GenBank/DDBJ whole genome shotgun (WGS) entry which is preliminary data.</text>
</comment>
<sequence length="304" mass="33427">MAGGPSQLTNPLVRTDYALAPAFTEEGFGYATAQIPVWNQSNEMQYFTSSGLERNLKYAHVRNGQPTPPPIDENKVPFSSDLYALSNYQFDGNQPANPTPRGSFSQQAGSSSEDSPPTNTKARKPRASRSGKGRPSANPTGCPEREKFLKRNRMAATKCRAKKKEYTESLTRKHTELSEENASLLKIEAECRREIIDLKNALLAHSSCGDKAINQHLSIMLTDIRHRDSLTAEQTTGTPYVARESSMSTMTNSTQCTQGLSFGFDSSFPPVTSSRPGSDQPLTEEGPYQFSSVPDDNFDDLINA</sequence>
<dbReference type="Pfam" id="PF00170">
    <property type="entry name" value="bZIP_1"/>
    <property type="match status" value="1"/>
</dbReference>
<feature type="compositionally biased region" description="Polar residues" evidence="5">
    <location>
        <begin position="269"/>
        <end position="281"/>
    </location>
</feature>
<feature type="compositionally biased region" description="Basic residues" evidence="5">
    <location>
        <begin position="121"/>
        <end position="132"/>
    </location>
</feature>
<dbReference type="InterPro" id="IPR004827">
    <property type="entry name" value="bZIP"/>
</dbReference>
<evidence type="ECO:0000256" key="1">
    <source>
        <dbReference type="ARBA" id="ARBA00004123"/>
    </source>
</evidence>
<comment type="subcellular location">
    <subcellularLocation>
        <location evidence="1">Nucleus</location>
    </subcellularLocation>
</comment>
<keyword evidence="3" id="KW-0804">Transcription</keyword>
<dbReference type="VEuPathDB" id="FungiDB:BO70DRAFT_301299"/>
<dbReference type="EMBL" id="MSFL01000041">
    <property type="protein sequence ID" value="PWY67213.1"/>
    <property type="molecule type" value="Genomic_DNA"/>
</dbReference>
<dbReference type="InterPro" id="IPR051027">
    <property type="entry name" value="bZIP_transcription_factors"/>
</dbReference>
<keyword evidence="4" id="KW-0539">Nucleus</keyword>
<evidence type="ECO:0000256" key="5">
    <source>
        <dbReference type="SAM" id="MobiDB-lite"/>
    </source>
</evidence>
<feature type="compositionally biased region" description="Polar residues" evidence="5">
    <location>
        <begin position="88"/>
        <end position="120"/>
    </location>
</feature>
<name>A0A317UYR9_9EURO</name>
<dbReference type="GeneID" id="37061939"/>
<evidence type="ECO:0000256" key="2">
    <source>
        <dbReference type="ARBA" id="ARBA00023015"/>
    </source>
</evidence>
<evidence type="ECO:0000256" key="3">
    <source>
        <dbReference type="ARBA" id="ARBA00023163"/>
    </source>
</evidence>
<dbReference type="InterPro" id="IPR046347">
    <property type="entry name" value="bZIP_sf"/>
</dbReference>
<dbReference type="AlphaFoldDB" id="A0A317UYR9"/>
<dbReference type="SMART" id="SM00338">
    <property type="entry name" value="BRLZ"/>
    <property type="match status" value="1"/>
</dbReference>
<dbReference type="Proteomes" id="UP000247233">
    <property type="component" value="Unassembled WGS sequence"/>
</dbReference>
<dbReference type="OrthoDB" id="295274at2759"/>
<dbReference type="SUPFAM" id="SSF57959">
    <property type="entry name" value="Leucine zipper domain"/>
    <property type="match status" value="1"/>
</dbReference>
<gene>
    <name evidence="7" type="ORF">BO70DRAFT_301299</name>
</gene>
<dbReference type="Gene3D" id="1.20.5.170">
    <property type="match status" value="1"/>
</dbReference>
<organism evidence="7 8">
    <name type="scientific">Aspergillus heteromorphus CBS 117.55</name>
    <dbReference type="NCBI Taxonomy" id="1448321"/>
    <lineage>
        <taxon>Eukaryota</taxon>
        <taxon>Fungi</taxon>
        <taxon>Dikarya</taxon>
        <taxon>Ascomycota</taxon>
        <taxon>Pezizomycotina</taxon>
        <taxon>Eurotiomycetes</taxon>
        <taxon>Eurotiomycetidae</taxon>
        <taxon>Eurotiales</taxon>
        <taxon>Aspergillaceae</taxon>
        <taxon>Aspergillus</taxon>
        <taxon>Aspergillus subgen. Circumdati</taxon>
    </lineage>
</organism>
<feature type="region of interest" description="Disordered" evidence="5">
    <location>
        <begin position="267"/>
        <end position="304"/>
    </location>
</feature>
<accession>A0A317UYR9</accession>
<dbReference type="PROSITE" id="PS50217">
    <property type="entry name" value="BZIP"/>
    <property type="match status" value="1"/>
</dbReference>
<dbReference type="RefSeq" id="XP_025395001.1">
    <property type="nucleotide sequence ID" value="XM_025539702.1"/>
</dbReference>
<evidence type="ECO:0000259" key="6">
    <source>
        <dbReference type="PROSITE" id="PS50217"/>
    </source>
</evidence>
<evidence type="ECO:0000313" key="7">
    <source>
        <dbReference type="EMBL" id="PWY67213.1"/>
    </source>
</evidence>
<reference evidence="7 8" key="1">
    <citation type="submission" date="2016-12" db="EMBL/GenBank/DDBJ databases">
        <title>The genomes of Aspergillus section Nigri reveals drivers in fungal speciation.</title>
        <authorList>
            <consortium name="DOE Joint Genome Institute"/>
            <person name="Vesth T.C."/>
            <person name="Nybo J."/>
            <person name="Theobald S."/>
            <person name="Brandl J."/>
            <person name="Frisvad J.C."/>
            <person name="Nielsen K.F."/>
            <person name="Lyhne E.K."/>
            <person name="Kogle M.E."/>
            <person name="Kuo A."/>
            <person name="Riley R."/>
            <person name="Clum A."/>
            <person name="Nolan M."/>
            <person name="Lipzen A."/>
            <person name="Salamov A."/>
            <person name="Henrissat B."/>
            <person name="Wiebenga A."/>
            <person name="De Vries R.P."/>
            <person name="Grigoriev I.V."/>
            <person name="Mortensen U.H."/>
            <person name="Andersen M.R."/>
            <person name="Baker S.E."/>
        </authorList>
    </citation>
    <scope>NUCLEOTIDE SEQUENCE [LARGE SCALE GENOMIC DNA]</scope>
    <source>
        <strain evidence="7 8">CBS 117.55</strain>
    </source>
</reference>
<dbReference type="PANTHER" id="PTHR19304">
    <property type="entry name" value="CYCLIC-AMP RESPONSE ELEMENT BINDING PROTEIN"/>
    <property type="match status" value="1"/>
</dbReference>
<feature type="domain" description="BZIP" evidence="6">
    <location>
        <begin position="144"/>
        <end position="205"/>
    </location>
</feature>
<dbReference type="GO" id="GO:0005634">
    <property type="term" value="C:nucleus"/>
    <property type="evidence" value="ECO:0007669"/>
    <property type="project" value="UniProtKB-SubCell"/>
</dbReference>
<dbReference type="STRING" id="1448321.A0A317UYR9"/>
<dbReference type="GO" id="GO:0003700">
    <property type="term" value="F:DNA-binding transcription factor activity"/>
    <property type="evidence" value="ECO:0007669"/>
    <property type="project" value="InterPro"/>
</dbReference>
<dbReference type="CDD" id="cd14687">
    <property type="entry name" value="bZIP_ATF2"/>
    <property type="match status" value="1"/>
</dbReference>
<evidence type="ECO:0000313" key="8">
    <source>
        <dbReference type="Proteomes" id="UP000247233"/>
    </source>
</evidence>
<keyword evidence="2" id="KW-0805">Transcription regulation</keyword>